<dbReference type="AlphaFoldDB" id="A0A7D5KER7"/>
<dbReference type="SUPFAM" id="SSF53613">
    <property type="entry name" value="Ribokinase-like"/>
    <property type="match status" value="1"/>
</dbReference>
<organism evidence="1 2">
    <name type="scientific">Natrinema halophilum</name>
    <dbReference type="NCBI Taxonomy" id="1699371"/>
    <lineage>
        <taxon>Archaea</taxon>
        <taxon>Methanobacteriati</taxon>
        <taxon>Methanobacteriota</taxon>
        <taxon>Stenosarchaea group</taxon>
        <taxon>Halobacteria</taxon>
        <taxon>Halobacteriales</taxon>
        <taxon>Natrialbaceae</taxon>
        <taxon>Natrinema</taxon>
    </lineage>
</organism>
<dbReference type="Gene3D" id="3.40.1190.20">
    <property type="match status" value="1"/>
</dbReference>
<dbReference type="OrthoDB" id="252614at2157"/>
<reference evidence="1 2" key="1">
    <citation type="submission" date="2020-07" db="EMBL/GenBank/DDBJ databases">
        <authorList>
            <person name="Cui H."/>
        </authorList>
    </citation>
    <scope>NUCLEOTIDE SEQUENCE [LARGE SCALE GENOMIC DNA]</scope>
    <source>
        <strain evidence="1 2">YPL8</strain>
    </source>
</reference>
<evidence type="ECO:0000313" key="1">
    <source>
        <dbReference type="EMBL" id="QLG50456.1"/>
    </source>
</evidence>
<dbReference type="Pfam" id="PF25270">
    <property type="entry name" value="Khk"/>
    <property type="match status" value="1"/>
</dbReference>
<protein>
    <submittedName>
        <fullName evidence="1">Carbohydrate kinase family protein</fullName>
    </submittedName>
</protein>
<dbReference type="EMBL" id="CP058601">
    <property type="protein sequence ID" value="QLG50456.1"/>
    <property type="molecule type" value="Genomic_DNA"/>
</dbReference>
<dbReference type="KEGG" id="haly:HYG82_17180"/>
<dbReference type="Proteomes" id="UP000509241">
    <property type="component" value="Chromosome"/>
</dbReference>
<dbReference type="GO" id="GO:0016301">
    <property type="term" value="F:kinase activity"/>
    <property type="evidence" value="ECO:0007669"/>
    <property type="project" value="UniProtKB-KW"/>
</dbReference>
<dbReference type="RefSeq" id="WP_179262974.1">
    <property type="nucleotide sequence ID" value="NZ_CP058601.1"/>
</dbReference>
<keyword evidence="2" id="KW-1185">Reference proteome</keyword>
<proteinExistence type="predicted"/>
<evidence type="ECO:0000313" key="2">
    <source>
        <dbReference type="Proteomes" id="UP000509241"/>
    </source>
</evidence>
<dbReference type="GeneID" id="56035061"/>
<sequence>MSYADLCDHLDALEGDGRRHVVALPDGSVDHRYALSGAGGVRVERADEFRSQLAAGSRAFSLEPVDVRPGGQAVNAARQVHALGDSATLVGHLDHPVLAEFPFETRSMGPPATVRVVMLDEDDLLFSEPGAAETWELADLRAVVDWDRILDADALCCANWVSVRGLTAVFDRFRSAPPDESLTIVLDPGPIDAVDPSALEDLFDVLSRTDGASESIEIVLSVNPTELEAAVAATDVSGRASDRVSDASGVTSDGTRDRNRALGRAVALRSAIGISGVISHGTAVAAGATRNGTTVVNMLEVGETKHTTGAGDRFSAGVACALAREWSLETALALGNACAAHFVGTGETAGPAAVRSILERSERDR</sequence>
<keyword evidence="1" id="KW-0418">Kinase</keyword>
<dbReference type="InterPro" id="IPR029056">
    <property type="entry name" value="Ribokinase-like"/>
</dbReference>
<keyword evidence="1" id="KW-0808">Transferase</keyword>
<gene>
    <name evidence="1" type="ORF">HYG82_17180</name>
</gene>
<dbReference type="InterPro" id="IPR057621">
    <property type="entry name" value="Khk_prokaryotic"/>
</dbReference>
<accession>A0A7D5KER7</accession>
<name>A0A7D5KER7_9EURY</name>